<evidence type="ECO:0000313" key="8">
    <source>
        <dbReference type="Proteomes" id="UP000016646"/>
    </source>
</evidence>
<keyword evidence="8" id="KW-1185">Reference proteome</keyword>
<gene>
    <name evidence="6" type="ORF">HMPREF0860_0719</name>
    <name evidence="5" type="ORF">HMPREF1325_2236</name>
</gene>
<dbReference type="OrthoDB" id="9778880at2"/>
<protein>
    <submittedName>
        <fullName evidence="5">Dihydrodipicolinate synthetase family protein</fullName>
    </submittedName>
</protein>
<comment type="caution">
    <text evidence="5">The sequence shown here is derived from an EMBL/GenBank/DDBJ whole genome shotgun (WGS) entry which is preliminary data.</text>
</comment>
<dbReference type="InterPro" id="IPR013785">
    <property type="entry name" value="Aldolase_TIM"/>
</dbReference>
<feature type="active site" description="Schiff-base intermediate with substrate" evidence="3">
    <location>
        <position position="164"/>
    </location>
</feature>
<reference evidence="7 8" key="1">
    <citation type="submission" date="2013-08" db="EMBL/GenBank/DDBJ databases">
        <authorList>
            <person name="Durkin A.S."/>
            <person name="Haft D.R."/>
            <person name="McCorrison J."/>
            <person name="Torralba M."/>
            <person name="Gillis M."/>
            <person name="Haft D.H."/>
            <person name="Methe B."/>
            <person name="Sutton G."/>
            <person name="Nelson K.E."/>
        </authorList>
    </citation>
    <scope>NUCLEOTIDE SEQUENCE [LARGE SCALE GENOMIC DNA]</scope>
    <source>
        <strain evidence="6 8">ATCC 35536</strain>
        <strain evidence="5 7">VPI DR56BR1116</strain>
    </source>
</reference>
<evidence type="ECO:0000256" key="2">
    <source>
        <dbReference type="PIRNR" id="PIRNR001365"/>
    </source>
</evidence>
<dbReference type="PIRSF" id="PIRSF001365">
    <property type="entry name" value="DHDPS"/>
    <property type="match status" value="1"/>
</dbReference>
<organism evidence="5 7">
    <name type="scientific">Treponema socranskii subsp. socranskii VPI DR56BR1116 = ATCC 35536</name>
    <dbReference type="NCBI Taxonomy" id="1125725"/>
    <lineage>
        <taxon>Bacteria</taxon>
        <taxon>Pseudomonadati</taxon>
        <taxon>Spirochaetota</taxon>
        <taxon>Spirochaetia</taxon>
        <taxon>Spirochaetales</taxon>
        <taxon>Treponemataceae</taxon>
        <taxon>Treponema</taxon>
    </lineage>
</organism>
<dbReference type="EMBL" id="AUZJ01000013">
    <property type="protein sequence ID" value="ERF61350.1"/>
    <property type="molecule type" value="Genomic_DNA"/>
</dbReference>
<dbReference type="Proteomes" id="UP000016646">
    <property type="component" value="Unassembled WGS sequence"/>
</dbReference>
<proteinExistence type="inferred from homology"/>
<evidence type="ECO:0000256" key="3">
    <source>
        <dbReference type="PIRSR" id="PIRSR001365-1"/>
    </source>
</evidence>
<accession>U2L1K9</accession>
<evidence type="ECO:0000313" key="6">
    <source>
        <dbReference type="EMBL" id="ERK04592.1"/>
    </source>
</evidence>
<evidence type="ECO:0000256" key="1">
    <source>
        <dbReference type="ARBA" id="ARBA00023239"/>
    </source>
</evidence>
<dbReference type="STRING" id="1125725.HMPREF1325_2236"/>
<sequence length="297" mass="32700">MIELHGIIPYLVSPIDKNGNIIADALQRLCTDLIRDGVHGLCVLGSSGEFPYLNFNQKKEIVSVAVDAASGKVPVIAGVSGFSIEQTRTEAKVFAYLGVSAIVIMLEMYFPLSMECIAAYYRSIAESVPDVPCVLYSNPKFMHFEIPAEVFEMISDVSNIVYYKDASGITGKLLNLKNRFNTRYKFFSASAHIPLFVSMLDGVGWMAGPACLAPKTCIKLYELSKRGNIEAALELQKNMWPLNEAFSRFGLARSIKAGLEYLGYNVGNPIPPLSPLSDEDKKILFPIIDIVRALGEI</sequence>
<dbReference type="EMBL" id="AVQI01000020">
    <property type="protein sequence ID" value="ERK04592.1"/>
    <property type="molecule type" value="Genomic_DNA"/>
</dbReference>
<evidence type="ECO:0000256" key="4">
    <source>
        <dbReference type="PIRSR" id="PIRSR001365-2"/>
    </source>
</evidence>
<dbReference type="Gene3D" id="3.20.20.70">
    <property type="entry name" value="Aldolase class I"/>
    <property type="match status" value="1"/>
</dbReference>
<comment type="similarity">
    <text evidence="2">Belongs to the DapA family.</text>
</comment>
<evidence type="ECO:0000313" key="5">
    <source>
        <dbReference type="EMBL" id="ERF61350.1"/>
    </source>
</evidence>
<dbReference type="PANTHER" id="PTHR12128:SF72">
    <property type="entry name" value="DIHYDRODIPICOLINATE SYNTHASE"/>
    <property type="match status" value="1"/>
</dbReference>
<feature type="binding site" evidence="4">
    <location>
        <position position="206"/>
    </location>
    <ligand>
        <name>pyruvate</name>
        <dbReference type="ChEBI" id="CHEBI:15361"/>
    </ligand>
</feature>
<feature type="active site" description="Proton donor/acceptor" evidence="3">
    <location>
        <position position="136"/>
    </location>
</feature>
<dbReference type="SUPFAM" id="SSF51569">
    <property type="entry name" value="Aldolase"/>
    <property type="match status" value="1"/>
</dbReference>
<dbReference type="PANTHER" id="PTHR12128">
    <property type="entry name" value="DIHYDRODIPICOLINATE SYNTHASE"/>
    <property type="match status" value="1"/>
</dbReference>
<dbReference type="InterPro" id="IPR002220">
    <property type="entry name" value="DapA-like"/>
</dbReference>
<dbReference type="PRINTS" id="PR00146">
    <property type="entry name" value="DHPICSNTHASE"/>
</dbReference>
<keyword evidence="1 2" id="KW-0456">Lyase</keyword>
<dbReference type="Pfam" id="PF00701">
    <property type="entry name" value="DHDPS"/>
    <property type="match status" value="1"/>
</dbReference>
<dbReference type="AlphaFoldDB" id="U2L1K9"/>
<dbReference type="RefSeq" id="WP_021329652.1">
    <property type="nucleotide sequence ID" value="NZ_AUZJ01000013.1"/>
</dbReference>
<dbReference type="eggNOG" id="COG0329">
    <property type="taxonomic scope" value="Bacteria"/>
</dbReference>
<evidence type="ECO:0000313" key="7">
    <source>
        <dbReference type="Proteomes" id="UP000016412"/>
    </source>
</evidence>
<name>U2L1K9_TRESO</name>
<dbReference type="SMART" id="SM01130">
    <property type="entry name" value="DHDPS"/>
    <property type="match status" value="1"/>
</dbReference>
<dbReference type="GO" id="GO:0008840">
    <property type="term" value="F:4-hydroxy-tetrahydrodipicolinate synthase activity"/>
    <property type="evidence" value="ECO:0007669"/>
    <property type="project" value="TreeGrafter"/>
</dbReference>
<dbReference type="PATRIC" id="fig|1125725.3.peg.688"/>
<dbReference type="CDD" id="cd00408">
    <property type="entry name" value="DHDPS-like"/>
    <property type="match status" value="1"/>
</dbReference>
<dbReference type="Proteomes" id="UP000016412">
    <property type="component" value="Unassembled WGS sequence"/>
</dbReference>